<evidence type="ECO:0000313" key="1">
    <source>
        <dbReference type="EMBL" id="CAG9831098.1"/>
    </source>
</evidence>
<name>A0A9N9SX95_DIABA</name>
<dbReference type="InterPro" id="IPR052560">
    <property type="entry name" value="RdDP_mobile_element"/>
</dbReference>
<gene>
    <name evidence="1" type="ORF">DIABBA_LOCUS4727</name>
</gene>
<dbReference type="OrthoDB" id="6774702at2759"/>
<sequence length="147" mass="16945">MKRKTQNSIKPFSNEVLEDFFNKVSRPWVQYFSNQSEQSHQSNHFLLKPFTKSELDFALKNCNNTSPGLDQIKYPMLINLPRDAKDLLLQVFNDIIQNNIVIDSFKNAIVVPIIKSGKDPNVANSYKPISLLSCVFKTLERLIKLKT</sequence>
<dbReference type="PANTHER" id="PTHR36688">
    <property type="entry name" value="ENDO/EXONUCLEASE/PHOSPHATASE DOMAIN-CONTAINING PROTEIN"/>
    <property type="match status" value="1"/>
</dbReference>
<evidence type="ECO:0000313" key="2">
    <source>
        <dbReference type="Proteomes" id="UP001153709"/>
    </source>
</evidence>
<organism evidence="1 2">
    <name type="scientific">Diabrotica balteata</name>
    <name type="common">Banded cucumber beetle</name>
    <dbReference type="NCBI Taxonomy" id="107213"/>
    <lineage>
        <taxon>Eukaryota</taxon>
        <taxon>Metazoa</taxon>
        <taxon>Ecdysozoa</taxon>
        <taxon>Arthropoda</taxon>
        <taxon>Hexapoda</taxon>
        <taxon>Insecta</taxon>
        <taxon>Pterygota</taxon>
        <taxon>Neoptera</taxon>
        <taxon>Endopterygota</taxon>
        <taxon>Coleoptera</taxon>
        <taxon>Polyphaga</taxon>
        <taxon>Cucujiformia</taxon>
        <taxon>Chrysomeloidea</taxon>
        <taxon>Chrysomelidae</taxon>
        <taxon>Galerucinae</taxon>
        <taxon>Diabroticina</taxon>
        <taxon>Diabroticites</taxon>
        <taxon>Diabrotica</taxon>
    </lineage>
</organism>
<evidence type="ECO:0008006" key="3">
    <source>
        <dbReference type="Google" id="ProtNLM"/>
    </source>
</evidence>
<proteinExistence type="predicted"/>
<dbReference type="Proteomes" id="UP001153709">
    <property type="component" value="Chromosome 3"/>
</dbReference>
<reference evidence="1" key="1">
    <citation type="submission" date="2022-01" db="EMBL/GenBank/DDBJ databases">
        <authorList>
            <person name="King R."/>
        </authorList>
    </citation>
    <scope>NUCLEOTIDE SEQUENCE</scope>
</reference>
<dbReference type="EMBL" id="OU898278">
    <property type="protein sequence ID" value="CAG9831098.1"/>
    <property type="molecule type" value="Genomic_DNA"/>
</dbReference>
<dbReference type="PANTHER" id="PTHR36688:SF2">
    <property type="entry name" value="ENDONUCLEASE_EXONUCLEASE_PHOSPHATASE DOMAIN-CONTAINING PROTEIN"/>
    <property type="match status" value="1"/>
</dbReference>
<keyword evidence="2" id="KW-1185">Reference proteome</keyword>
<protein>
    <recommendedName>
        <fullName evidence="3">Reverse transcriptase domain-containing protein</fullName>
    </recommendedName>
</protein>
<accession>A0A9N9SX95</accession>
<dbReference type="AlphaFoldDB" id="A0A9N9SX95"/>